<keyword evidence="1" id="KW-0472">Membrane</keyword>
<gene>
    <name evidence="2" type="ORF">Fcan01_00338</name>
</gene>
<keyword evidence="3" id="KW-1185">Reference proteome</keyword>
<dbReference type="EMBL" id="LNIX01000001">
    <property type="protein sequence ID" value="OXA64001.1"/>
    <property type="molecule type" value="Genomic_DNA"/>
</dbReference>
<evidence type="ECO:0008006" key="4">
    <source>
        <dbReference type="Google" id="ProtNLM"/>
    </source>
</evidence>
<feature type="transmembrane region" description="Helical" evidence="1">
    <location>
        <begin position="49"/>
        <end position="73"/>
    </location>
</feature>
<organism evidence="2 3">
    <name type="scientific">Folsomia candida</name>
    <name type="common">Springtail</name>
    <dbReference type="NCBI Taxonomy" id="158441"/>
    <lineage>
        <taxon>Eukaryota</taxon>
        <taxon>Metazoa</taxon>
        <taxon>Ecdysozoa</taxon>
        <taxon>Arthropoda</taxon>
        <taxon>Hexapoda</taxon>
        <taxon>Collembola</taxon>
        <taxon>Entomobryomorpha</taxon>
        <taxon>Isotomoidea</taxon>
        <taxon>Isotomidae</taxon>
        <taxon>Proisotominae</taxon>
        <taxon>Folsomia</taxon>
    </lineage>
</organism>
<accession>A0A226F491</accession>
<keyword evidence="1" id="KW-0812">Transmembrane</keyword>
<name>A0A226F491_FOLCA</name>
<feature type="transmembrane region" description="Helical" evidence="1">
    <location>
        <begin position="294"/>
        <end position="313"/>
    </location>
</feature>
<feature type="transmembrane region" description="Helical" evidence="1">
    <location>
        <begin position="142"/>
        <end position="162"/>
    </location>
</feature>
<feature type="transmembrane region" description="Helical" evidence="1">
    <location>
        <begin position="85"/>
        <end position="106"/>
    </location>
</feature>
<protein>
    <recommendedName>
        <fullName evidence="4">Gustatory receptor</fullName>
    </recommendedName>
</protein>
<proteinExistence type="predicted"/>
<evidence type="ECO:0000256" key="1">
    <source>
        <dbReference type="SAM" id="Phobius"/>
    </source>
</evidence>
<keyword evidence="1" id="KW-1133">Transmembrane helix</keyword>
<evidence type="ECO:0000313" key="2">
    <source>
        <dbReference type="EMBL" id="OXA64001.1"/>
    </source>
</evidence>
<evidence type="ECO:0000313" key="3">
    <source>
        <dbReference type="Proteomes" id="UP000198287"/>
    </source>
</evidence>
<sequence length="387" mass="43850">MKVEQVWFAISTYSKLFEDFLWYRFWWKFPIQFDAENWKMMYDENSTSFISTFLGTATLTVSMLSCFVLIIWANFVPKGISALDAIHCVLGGLCATSCNIFLALVLHHGKSLVASSNQLLQDYRANAGIDSSTKKSSTSTKFLQLFILQFSLCPLVLPIFFFKTGGDPQNLFLNFALPGWNSVVSFKAIALHGFRLVTIIPCALNGSRLTTFFCLYSVLRLSSYTMFLNLLLSKKWSSKFESSVAIYNRIRINKSSIRHVEMTCCGFFSLVAFILMILYNYASLVLHKVLPMNVYILFPYMSLTMIVAVDVIMQQMVPTAETSKKLVSHWADLAKNRSWMKRVVKSLPIIGIEGGLRGLKMFVVGKDAKSMFLQTNLDYTINAVLSL</sequence>
<dbReference type="Proteomes" id="UP000198287">
    <property type="component" value="Unassembled WGS sequence"/>
</dbReference>
<feature type="transmembrane region" description="Helical" evidence="1">
    <location>
        <begin position="259"/>
        <end position="282"/>
    </location>
</feature>
<dbReference type="AlphaFoldDB" id="A0A226F491"/>
<comment type="caution">
    <text evidence="2">The sequence shown here is derived from an EMBL/GenBank/DDBJ whole genome shotgun (WGS) entry which is preliminary data.</text>
</comment>
<reference evidence="2 3" key="1">
    <citation type="submission" date="2015-12" db="EMBL/GenBank/DDBJ databases">
        <title>The genome of Folsomia candida.</title>
        <authorList>
            <person name="Faddeeva A."/>
            <person name="Derks M.F."/>
            <person name="Anvar Y."/>
            <person name="Smit S."/>
            <person name="Van Straalen N."/>
            <person name="Roelofs D."/>
        </authorList>
    </citation>
    <scope>NUCLEOTIDE SEQUENCE [LARGE SCALE GENOMIC DNA]</scope>
    <source>
        <strain evidence="2 3">VU population</strain>
        <tissue evidence="2">Whole body</tissue>
    </source>
</reference>